<keyword evidence="12" id="KW-0282">Flagellum</keyword>
<gene>
    <name evidence="12" type="ORF">J2R62_04210</name>
</gene>
<dbReference type="Pfam" id="PF03748">
    <property type="entry name" value="FliL"/>
    <property type="match status" value="1"/>
</dbReference>
<evidence type="ECO:0000313" key="13">
    <source>
        <dbReference type="Proteomes" id="UP000664658"/>
    </source>
</evidence>
<dbReference type="EMBL" id="JAFNAA010000003">
    <property type="protein sequence ID" value="MBO1107434.1"/>
    <property type="molecule type" value="Genomic_DNA"/>
</dbReference>
<evidence type="ECO:0000256" key="6">
    <source>
        <dbReference type="ARBA" id="ARBA00022500"/>
    </source>
</evidence>
<proteinExistence type="inferred from homology"/>
<dbReference type="InterPro" id="IPR005503">
    <property type="entry name" value="FliL"/>
</dbReference>
<name>A0A379CKA6_PLESH</name>
<keyword evidence="12" id="KW-0966">Cell projection</keyword>
<dbReference type="GO" id="GO:0006935">
    <property type="term" value="P:chemotaxis"/>
    <property type="evidence" value="ECO:0007669"/>
    <property type="project" value="UniProtKB-KW"/>
</dbReference>
<dbReference type="RefSeq" id="WP_010862956.1">
    <property type="nucleotide sequence ID" value="NZ_CP050969.1"/>
</dbReference>
<comment type="caution">
    <text evidence="12">The sequence shown here is derived from an EMBL/GenBank/DDBJ whole genome shotgun (WGS) entry which is preliminary data.</text>
</comment>
<dbReference type="GO" id="GO:0071978">
    <property type="term" value="P:bacterial-type flagellum-dependent swarming motility"/>
    <property type="evidence" value="ECO:0007669"/>
    <property type="project" value="TreeGrafter"/>
</dbReference>
<keyword evidence="8 11" id="KW-0283">Flagellar rotation</keyword>
<keyword evidence="9 11" id="KW-1133">Transmembrane helix</keyword>
<sequence>MSQGNKSKVILLAIIALLLLILIGGAGWGYWHFVMNKPAEPVKPVAVSHAAVVKKPIFINLDRFVISVQGEDRLHYMMLELSLMTYSNQFETQAQEFMPLVRNTIVTELSHEDFAKLTAPDAVAALQAKLLTAIRATMQNMTGESAIDKVLITKLVVQ</sequence>
<keyword evidence="11" id="KW-0997">Cell inner membrane</keyword>
<feature type="transmembrane region" description="Helical" evidence="11">
    <location>
        <begin position="9"/>
        <end position="31"/>
    </location>
</feature>
<evidence type="ECO:0000256" key="4">
    <source>
        <dbReference type="ARBA" id="ARBA00021812"/>
    </source>
</evidence>
<dbReference type="GO" id="GO:0005886">
    <property type="term" value="C:plasma membrane"/>
    <property type="evidence" value="ECO:0007669"/>
    <property type="project" value="UniProtKB-SubCell"/>
</dbReference>
<dbReference type="Proteomes" id="UP000664658">
    <property type="component" value="Unassembled WGS sequence"/>
</dbReference>
<reference evidence="12" key="1">
    <citation type="submission" date="2021-03" db="EMBL/GenBank/DDBJ databases">
        <title>Plesiomonas shigelloides zfcc0051, isolated from zebrafish feces.</title>
        <authorList>
            <person name="Vanderhoek Z."/>
            <person name="Gaulke C."/>
        </authorList>
    </citation>
    <scope>NUCLEOTIDE SEQUENCE</scope>
    <source>
        <strain evidence="12">Zfcc0051</strain>
    </source>
</reference>
<comment type="subcellular location">
    <subcellularLocation>
        <location evidence="11">Cell inner membrane</location>
    </subcellularLocation>
    <subcellularLocation>
        <location evidence="2">Cell membrane</location>
        <topology evidence="2">Single-pass membrane protein</topology>
    </subcellularLocation>
</comment>
<comment type="similarity">
    <text evidence="3 11">Belongs to the FliL family.</text>
</comment>
<keyword evidence="5" id="KW-1003">Cell membrane</keyword>
<evidence type="ECO:0000256" key="9">
    <source>
        <dbReference type="ARBA" id="ARBA00022989"/>
    </source>
</evidence>
<dbReference type="GO" id="GO:0009425">
    <property type="term" value="C:bacterial-type flagellum basal body"/>
    <property type="evidence" value="ECO:0007669"/>
    <property type="project" value="InterPro"/>
</dbReference>
<dbReference type="AlphaFoldDB" id="A0A379CKA6"/>
<evidence type="ECO:0000256" key="3">
    <source>
        <dbReference type="ARBA" id="ARBA00008281"/>
    </source>
</evidence>
<evidence type="ECO:0000256" key="10">
    <source>
        <dbReference type="ARBA" id="ARBA00023136"/>
    </source>
</evidence>
<keyword evidence="7 11" id="KW-0812">Transmembrane</keyword>
<keyword evidence="6 11" id="KW-0145">Chemotaxis</keyword>
<evidence type="ECO:0000256" key="5">
    <source>
        <dbReference type="ARBA" id="ARBA00022475"/>
    </source>
</evidence>
<evidence type="ECO:0000256" key="8">
    <source>
        <dbReference type="ARBA" id="ARBA00022779"/>
    </source>
</evidence>
<accession>A0A379CKA6</accession>
<protein>
    <recommendedName>
        <fullName evidence="4 11">Flagellar protein FliL</fullName>
    </recommendedName>
</protein>
<dbReference type="PANTHER" id="PTHR35091">
    <property type="entry name" value="FLAGELLAR PROTEIN FLIL"/>
    <property type="match status" value="1"/>
</dbReference>
<keyword evidence="10 11" id="KW-0472">Membrane</keyword>
<evidence type="ECO:0000256" key="11">
    <source>
        <dbReference type="RuleBase" id="RU364125"/>
    </source>
</evidence>
<evidence type="ECO:0000256" key="1">
    <source>
        <dbReference type="ARBA" id="ARBA00002254"/>
    </source>
</evidence>
<organism evidence="12 13">
    <name type="scientific">Plesiomonas shigelloides</name>
    <name type="common">Aeromonas shigelloides</name>
    <dbReference type="NCBI Taxonomy" id="703"/>
    <lineage>
        <taxon>Bacteria</taxon>
        <taxon>Pseudomonadati</taxon>
        <taxon>Pseudomonadota</taxon>
        <taxon>Gammaproteobacteria</taxon>
        <taxon>Enterobacterales</taxon>
        <taxon>Enterobacteriaceae</taxon>
        <taxon>Plesiomonas</taxon>
    </lineage>
</organism>
<dbReference type="PANTHER" id="PTHR35091:SF2">
    <property type="entry name" value="FLAGELLAR PROTEIN FLIL"/>
    <property type="match status" value="1"/>
</dbReference>
<dbReference type="GeneID" id="69704891"/>
<comment type="function">
    <text evidence="1 11">Controls the rotational direction of flagella during chemotaxis.</text>
</comment>
<evidence type="ECO:0000313" key="12">
    <source>
        <dbReference type="EMBL" id="MBO1107434.1"/>
    </source>
</evidence>
<evidence type="ECO:0000256" key="7">
    <source>
        <dbReference type="ARBA" id="ARBA00022692"/>
    </source>
</evidence>
<evidence type="ECO:0000256" key="2">
    <source>
        <dbReference type="ARBA" id="ARBA00004162"/>
    </source>
</evidence>
<keyword evidence="12" id="KW-0969">Cilium</keyword>